<accession>A0A8T0N5B6</accession>
<dbReference type="EMBL" id="CM029054">
    <property type="protein sequence ID" value="KAG2544048.1"/>
    <property type="molecule type" value="Genomic_DNA"/>
</dbReference>
<dbReference type="AlphaFoldDB" id="A0A8T0N5B6"/>
<evidence type="ECO:0000313" key="2">
    <source>
        <dbReference type="Proteomes" id="UP000823388"/>
    </source>
</evidence>
<proteinExistence type="predicted"/>
<organism evidence="1 2">
    <name type="scientific">Panicum virgatum</name>
    <name type="common">Blackwell switchgrass</name>
    <dbReference type="NCBI Taxonomy" id="38727"/>
    <lineage>
        <taxon>Eukaryota</taxon>
        <taxon>Viridiplantae</taxon>
        <taxon>Streptophyta</taxon>
        <taxon>Embryophyta</taxon>
        <taxon>Tracheophyta</taxon>
        <taxon>Spermatophyta</taxon>
        <taxon>Magnoliopsida</taxon>
        <taxon>Liliopsida</taxon>
        <taxon>Poales</taxon>
        <taxon>Poaceae</taxon>
        <taxon>PACMAD clade</taxon>
        <taxon>Panicoideae</taxon>
        <taxon>Panicodae</taxon>
        <taxon>Paniceae</taxon>
        <taxon>Panicinae</taxon>
        <taxon>Panicum</taxon>
        <taxon>Panicum sect. Hiantes</taxon>
    </lineage>
</organism>
<keyword evidence="2" id="KW-1185">Reference proteome</keyword>
<evidence type="ECO:0000313" key="1">
    <source>
        <dbReference type="EMBL" id="KAG2544048.1"/>
    </source>
</evidence>
<dbReference type="Proteomes" id="UP000823388">
    <property type="component" value="Chromosome 9N"/>
</dbReference>
<comment type="caution">
    <text evidence="1">The sequence shown here is derived from an EMBL/GenBank/DDBJ whole genome shotgun (WGS) entry which is preliminary data.</text>
</comment>
<protein>
    <submittedName>
        <fullName evidence="1">Uncharacterized protein</fullName>
    </submittedName>
</protein>
<gene>
    <name evidence="1" type="ORF">PVAP13_9NG787377</name>
</gene>
<reference evidence="1" key="1">
    <citation type="submission" date="2020-05" db="EMBL/GenBank/DDBJ databases">
        <title>WGS assembly of Panicum virgatum.</title>
        <authorList>
            <person name="Lovell J.T."/>
            <person name="Jenkins J."/>
            <person name="Shu S."/>
            <person name="Juenger T.E."/>
            <person name="Schmutz J."/>
        </authorList>
    </citation>
    <scope>NUCLEOTIDE SEQUENCE</scope>
    <source>
        <strain evidence="1">AP13</strain>
    </source>
</reference>
<name>A0A8T0N5B6_PANVG</name>
<sequence length="130" mass="14165">MPLPIAIRILLKPSARPHATAGTGASARLSPAADPPVGGRECLHRLCSADAELQARQRAVAWRRGWTQLLRSLAWTAGRPGAAVPLERHQVRRPQAARLGFVRQGGQVAHRKQAGRAEQHLIINKSLIFL</sequence>